<protein>
    <recommendedName>
        <fullName evidence="2">non-specific protein-tyrosine kinase</fullName>
        <ecNumber evidence="2">2.7.10.2</ecNumber>
    </recommendedName>
</protein>
<feature type="compositionally biased region" description="Polar residues" evidence="13">
    <location>
        <begin position="633"/>
        <end position="644"/>
    </location>
</feature>
<feature type="region of interest" description="Disordered" evidence="13">
    <location>
        <begin position="619"/>
        <end position="739"/>
    </location>
</feature>
<evidence type="ECO:0000256" key="8">
    <source>
        <dbReference type="ARBA" id="ARBA00022840"/>
    </source>
</evidence>
<feature type="compositionally biased region" description="Polar residues" evidence="13">
    <location>
        <begin position="1046"/>
        <end position="1068"/>
    </location>
</feature>
<evidence type="ECO:0000259" key="15">
    <source>
        <dbReference type="PROSITE" id="PS50011"/>
    </source>
</evidence>
<evidence type="ECO:0000256" key="7">
    <source>
        <dbReference type="ARBA" id="ARBA00022777"/>
    </source>
</evidence>
<accession>A0A915BX68</accession>
<dbReference type="InterPro" id="IPR001452">
    <property type="entry name" value="SH3_domain"/>
</dbReference>
<evidence type="ECO:0000256" key="11">
    <source>
        <dbReference type="PROSITE-ProRule" id="PRU00192"/>
    </source>
</evidence>
<dbReference type="PROSITE" id="PS50011">
    <property type="entry name" value="PROTEIN_KINASE_DOM"/>
    <property type="match status" value="1"/>
</dbReference>
<evidence type="ECO:0000256" key="9">
    <source>
        <dbReference type="ARBA" id="ARBA00023137"/>
    </source>
</evidence>
<dbReference type="SUPFAM" id="SSF50044">
    <property type="entry name" value="SH3-domain"/>
    <property type="match status" value="1"/>
</dbReference>
<evidence type="ECO:0000256" key="12">
    <source>
        <dbReference type="PROSITE-ProRule" id="PRU10141"/>
    </source>
</evidence>
<comment type="subcellular location">
    <subcellularLocation>
        <location evidence="1">Cytoplasm</location>
    </subcellularLocation>
</comment>
<comment type="catalytic activity">
    <reaction evidence="10">
        <text>L-threonyl-[protein] + ATP = O-phospho-L-threonyl-[protein] + ADP + H(+)</text>
        <dbReference type="Rhea" id="RHEA:46608"/>
        <dbReference type="Rhea" id="RHEA-COMP:11060"/>
        <dbReference type="Rhea" id="RHEA-COMP:11605"/>
        <dbReference type="ChEBI" id="CHEBI:15378"/>
        <dbReference type="ChEBI" id="CHEBI:30013"/>
        <dbReference type="ChEBI" id="CHEBI:30616"/>
        <dbReference type="ChEBI" id="CHEBI:61977"/>
        <dbReference type="ChEBI" id="CHEBI:456216"/>
        <dbReference type="EC" id="2.7.11.1"/>
    </reaction>
</comment>
<proteinExistence type="predicted"/>
<dbReference type="SUPFAM" id="SSF56112">
    <property type="entry name" value="Protein kinase-like (PK-like)"/>
    <property type="match status" value="1"/>
</dbReference>
<feature type="compositionally biased region" description="Basic and acidic residues" evidence="13">
    <location>
        <begin position="650"/>
        <end position="663"/>
    </location>
</feature>
<dbReference type="PANTHER" id="PTHR24418">
    <property type="entry name" value="TYROSINE-PROTEIN KINASE"/>
    <property type="match status" value="1"/>
</dbReference>
<evidence type="ECO:0000313" key="18">
    <source>
        <dbReference type="WBParaSite" id="PgR066_g030_t04"/>
    </source>
</evidence>
<feature type="domain" description="Protein kinase" evidence="15">
    <location>
        <begin position="127"/>
        <end position="390"/>
    </location>
</feature>
<keyword evidence="3 11" id="KW-0728">SH3 domain</keyword>
<dbReference type="GO" id="GO:0004715">
    <property type="term" value="F:non-membrane spanning protein tyrosine kinase activity"/>
    <property type="evidence" value="ECO:0007669"/>
    <property type="project" value="UniProtKB-EC"/>
</dbReference>
<keyword evidence="9" id="KW-0829">Tyrosine-protein kinase</keyword>
<evidence type="ECO:0000256" key="4">
    <source>
        <dbReference type="ARBA" id="ARBA00022490"/>
    </source>
</evidence>
<evidence type="ECO:0000259" key="14">
    <source>
        <dbReference type="PROSITE" id="PS50002"/>
    </source>
</evidence>
<dbReference type="InterPro" id="IPR017441">
    <property type="entry name" value="Protein_kinase_ATP_BS"/>
</dbReference>
<keyword evidence="7" id="KW-0418">Kinase</keyword>
<evidence type="ECO:0000256" key="5">
    <source>
        <dbReference type="ARBA" id="ARBA00022679"/>
    </source>
</evidence>
<keyword evidence="4" id="KW-0963">Cytoplasm</keyword>
<feature type="region of interest" description="Disordered" evidence="13">
    <location>
        <begin position="441"/>
        <end position="464"/>
    </location>
</feature>
<dbReference type="InterPro" id="IPR000719">
    <property type="entry name" value="Prot_kinase_dom"/>
</dbReference>
<feature type="binding site" evidence="12">
    <location>
        <position position="159"/>
    </location>
    <ligand>
        <name>ATP</name>
        <dbReference type="ChEBI" id="CHEBI:30616"/>
    </ligand>
</feature>
<dbReference type="InterPro" id="IPR008266">
    <property type="entry name" value="Tyr_kinase_AS"/>
</dbReference>
<evidence type="ECO:0000256" key="1">
    <source>
        <dbReference type="ARBA" id="ARBA00004496"/>
    </source>
</evidence>
<dbReference type="InterPro" id="IPR015116">
    <property type="entry name" value="Cdc42-bd-like"/>
</dbReference>
<dbReference type="GO" id="GO:0005524">
    <property type="term" value="F:ATP binding"/>
    <property type="evidence" value="ECO:0007669"/>
    <property type="project" value="UniProtKB-UniRule"/>
</dbReference>
<dbReference type="Pfam" id="PF09027">
    <property type="entry name" value="GTPase_binding"/>
    <property type="match status" value="1"/>
</dbReference>
<dbReference type="Gene3D" id="4.10.680.10">
    <property type="entry name" value="Cdc42-like binding domain"/>
    <property type="match status" value="1"/>
</dbReference>
<dbReference type="Proteomes" id="UP000887569">
    <property type="component" value="Unplaced"/>
</dbReference>
<dbReference type="SMART" id="SM00219">
    <property type="entry name" value="TyrKc"/>
    <property type="match status" value="1"/>
</dbReference>
<dbReference type="PROSITE" id="PS00109">
    <property type="entry name" value="PROTEIN_KINASE_TYR"/>
    <property type="match status" value="1"/>
</dbReference>
<dbReference type="WBParaSite" id="PgR066_g030_t04">
    <property type="protein sequence ID" value="PgR066_g030_t04"/>
    <property type="gene ID" value="PgR066_g030"/>
</dbReference>
<evidence type="ECO:0000256" key="6">
    <source>
        <dbReference type="ARBA" id="ARBA00022741"/>
    </source>
</evidence>
<evidence type="ECO:0000256" key="2">
    <source>
        <dbReference type="ARBA" id="ARBA00011903"/>
    </source>
</evidence>
<sequence>MNFRSIRMESGVYIEEALLEVLRETDLINFQRKLCIELQLLRLEHFNHITDDELKSYTGLSQPAIRRLRSAITEKKKKSKKAKGLFSTIGRKEAKEISKVMLTSNALPDPAVDTDKPTTCLIAKDQIKLMERLGEGSFAIVKRAIWTRADSGRTDVAVKILRDATPEVIEDLQHEVNNMQKLQHPNLIRLYGIVFSNPAMMVVEFCDGGSLVDRLRSVEKPTVLVSLLVDYAQQIAKGMAYLESKHCVHRDLAARNVLLTDSERTVKICDFGLMRALEDHQRLYVMSAQKKVPFAWCPPESLRLRQFSHASDVWAFGVTLWEMFSYGEEPWAGCRGAEVLAKTEAGERLPRPQRCSNELYDLMASCWHLKAEERPRFSLLKSLLSDIKFMIAEARETCVPAKDMDLEMRPNDRLIVIDGSGSVWYGQNVRTRNFGHFPRSSIHAKSERSPTITSTSGLMSPMSANTTGVERISKPVPGSFIHAGHGDIIPGQSWGQPQRIDDIYLKNPILRNEDEMRSGSGSRRLGPQIIPSVIDIYPTTVSSAVSGPNPSDERQLAAKKSKPSLPAVGPSVSSLPSLSHTTQYSSGNLSSRSTIDPFSPFSDYDFEFNRSQSSQQFASGTSAFYDQPPSALTYDSTPSTSNAHSPGRSAVEKTNRGLVHNERPSTSTASTTPPPIPPPPIVHPQTGQQGDGPVKNSKIVQYASLPRPMRSSPDLTNTNGRSSGRAPPGSTPPPIRASNFVNQHSLSASTFSTPLGNIDEPPASLSANTSASTCTLNEVNSGASLKHHNSPASTVTGAIARAGNNFRASSYLAATAREVHAAKSRSVEMETTHSSNNSNVMVNPVTPNGEAIVYRETVFGVKPRTQSTETAGRVLPSDSHHDSKNASGQAVVPSSSVGSNSGEVSILSGSISDGPDPFEVSSSVKRIANRSRYSQVFTENAKPIGTTLFGGSQSVAAIPSTVIADSKQPPNNTQAPKSAVDISTSAAFLLPSPSPLLRGQSAAASAKTTPVISQATIGSTEPVFALPRLTASAAPSAQRQQQSGSTNPPSTSALVHTPTFQQPKCGNVMGGQQMTNQMFYLPQQRNLAQRDSASVIEGCARMDAFDTVFPSTSASPCATFGSATGSSFGQTPYSWQLSHPLASIATRRTDIAAMTRPAFLYDANLNNSLRSMHGATLTTMNPSMSVLQPTRLSASSQRISSVNEEILGLFDPLSSTNTSTSGVAVRSGSPTKSTPVDPVDAVLKDAVFAGRRKCAAMLQRCNNDVARAVRELKTDELLAMGIAKDRAQATSALADCRWDLNAAAAALLA</sequence>
<evidence type="ECO:0000256" key="13">
    <source>
        <dbReference type="SAM" id="MobiDB-lite"/>
    </source>
</evidence>
<keyword evidence="17" id="KW-1185">Reference proteome</keyword>
<feature type="compositionally biased region" description="Polar residues" evidence="13">
    <location>
        <begin position="713"/>
        <end position="722"/>
    </location>
</feature>
<dbReference type="InterPro" id="IPR011009">
    <property type="entry name" value="Kinase-like_dom_sf"/>
</dbReference>
<evidence type="ECO:0000259" key="16">
    <source>
        <dbReference type="PROSITE" id="PS50030"/>
    </source>
</evidence>
<dbReference type="InterPro" id="IPR001245">
    <property type="entry name" value="Ser-Thr/Tyr_kinase_cat_dom"/>
</dbReference>
<reference evidence="18" key="1">
    <citation type="submission" date="2022-11" db="UniProtKB">
        <authorList>
            <consortium name="WormBaseParasite"/>
        </authorList>
    </citation>
    <scope>IDENTIFICATION</scope>
</reference>
<dbReference type="Gene3D" id="3.30.200.20">
    <property type="entry name" value="Phosphorylase Kinase, domain 1"/>
    <property type="match status" value="1"/>
</dbReference>
<dbReference type="PROSITE" id="PS00107">
    <property type="entry name" value="PROTEIN_KINASE_ATP"/>
    <property type="match status" value="1"/>
</dbReference>
<feature type="domain" description="SH3" evidence="14">
    <location>
        <begin position="387"/>
        <end position="447"/>
    </location>
</feature>
<evidence type="ECO:0000256" key="3">
    <source>
        <dbReference type="ARBA" id="ARBA00022443"/>
    </source>
</evidence>
<feature type="region of interest" description="Disordered" evidence="13">
    <location>
        <begin position="543"/>
        <end position="592"/>
    </location>
</feature>
<feature type="compositionally biased region" description="Low complexity" evidence="13">
    <location>
        <begin position="563"/>
        <end position="579"/>
    </location>
</feature>
<feature type="compositionally biased region" description="Pro residues" evidence="13">
    <location>
        <begin position="672"/>
        <end position="682"/>
    </location>
</feature>
<feature type="compositionally biased region" description="Low complexity" evidence="13">
    <location>
        <begin position="1032"/>
        <end position="1045"/>
    </location>
</feature>
<feature type="compositionally biased region" description="Polar residues" evidence="13">
    <location>
        <begin position="580"/>
        <end position="592"/>
    </location>
</feature>
<dbReference type="Pfam" id="PF22931">
    <property type="entry name" value="SAM_TNK"/>
    <property type="match status" value="1"/>
</dbReference>
<dbReference type="PROSITE" id="PS50002">
    <property type="entry name" value="SH3"/>
    <property type="match status" value="1"/>
</dbReference>
<dbReference type="Gene3D" id="1.10.510.10">
    <property type="entry name" value="Transferase(Phosphotransferase) domain 1"/>
    <property type="match status" value="1"/>
</dbReference>
<dbReference type="PRINTS" id="PR00109">
    <property type="entry name" value="TYRKINASE"/>
</dbReference>
<dbReference type="InterPro" id="IPR036028">
    <property type="entry name" value="SH3-like_dom_sf"/>
</dbReference>
<dbReference type="EC" id="2.7.10.2" evidence="2"/>
<feature type="region of interest" description="Disordered" evidence="13">
    <location>
        <begin position="863"/>
        <end position="918"/>
    </location>
</feature>
<dbReference type="InterPro" id="IPR037085">
    <property type="entry name" value="Cdc42-bd-like_dom_sf"/>
</dbReference>
<name>A0A915BX68_PARUN</name>
<dbReference type="InterPro" id="IPR015940">
    <property type="entry name" value="UBA"/>
</dbReference>
<dbReference type="GO" id="GO:0005737">
    <property type="term" value="C:cytoplasm"/>
    <property type="evidence" value="ECO:0007669"/>
    <property type="project" value="UniProtKB-SubCell"/>
</dbReference>
<evidence type="ECO:0000313" key="17">
    <source>
        <dbReference type="Proteomes" id="UP000887569"/>
    </source>
</evidence>
<dbReference type="InterPro" id="IPR055175">
    <property type="entry name" value="ACK/TNK-like_SAM"/>
</dbReference>
<keyword evidence="5" id="KW-0808">Transferase</keyword>
<evidence type="ECO:0000256" key="10">
    <source>
        <dbReference type="ARBA" id="ARBA00047899"/>
    </source>
</evidence>
<dbReference type="Pfam" id="PF07714">
    <property type="entry name" value="PK_Tyr_Ser-Thr"/>
    <property type="match status" value="1"/>
</dbReference>
<dbReference type="InterPro" id="IPR050198">
    <property type="entry name" value="Non-receptor_tyrosine_kinases"/>
</dbReference>
<dbReference type="FunFam" id="4.10.680.10:FF:000001">
    <property type="entry name" value="activated CDC42 kinase 1 isoform X1"/>
    <property type="match status" value="1"/>
</dbReference>
<feature type="compositionally biased region" description="Polar residues" evidence="13">
    <location>
        <begin position="449"/>
        <end position="464"/>
    </location>
</feature>
<dbReference type="FunFam" id="1.10.510.10:FF:000521">
    <property type="entry name" value="Tyrosine-protein kinase pr2"/>
    <property type="match status" value="1"/>
</dbReference>
<feature type="compositionally biased region" description="Low complexity" evidence="13">
    <location>
        <begin position="891"/>
        <end position="905"/>
    </location>
</feature>
<dbReference type="InterPro" id="IPR020635">
    <property type="entry name" value="Tyr_kinase_cat_dom"/>
</dbReference>
<feature type="domain" description="UBA" evidence="16">
    <location>
        <begin position="1268"/>
        <end position="1309"/>
    </location>
</feature>
<dbReference type="PROSITE" id="PS50030">
    <property type="entry name" value="UBA"/>
    <property type="match status" value="1"/>
</dbReference>
<dbReference type="GO" id="GO:0004674">
    <property type="term" value="F:protein serine/threonine kinase activity"/>
    <property type="evidence" value="ECO:0007669"/>
    <property type="project" value="UniProtKB-EC"/>
</dbReference>
<feature type="region of interest" description="Disordered" evidence="13">
    <location>
        <begin position="1032"/>
        <end position="1068"/>
    </location>
</feature>
<organism evidence="17 18">
    <name type="scientific">Parascaris univalens</name>
    <name type="common">Nematode worm</name>
    <dbReference type="NCBI Taxonomy" id="6257"/>
    <lineage>
        <taxon>Eukaryota</taxon>
        <taxon>Metazoa</taxon>
        <taxon>Ecdysozoa</taxon>
        <taxon>Nematoda</taxon>
        <taxon>Chromadorea</taxon>
        <taxon>Rhabditida</taxon>
        <taxon>Spirurina</taxon>
        <taxon>Ascaridomorpha</taxon>
        <taxon>Ascaridoidea</taxon>
        <taxon>Ascarididae</taxon>
        <taxon>Parascaris</taxon>
    </lineage>
</organism>
<keyword evidence="8 12" id="KW-0067">ATP-binding</keyword>
<keyword evidence="6 12" id="KW-0547">Nucleotide-binding</keyword>